<sequence length="117" mass="13326">MYPKSFSGVIIACTCYPKPAGIEILRCLFFRGYVVLESAACRFEMGRFRARYFTKLKRLHNEFKGTHCLQVNTTHRSGGQMFSALIQVQTWPWFIVSLSKTLALTVPLSVPVYKPGD</sequence>
<dbReference type="AlphaFoldDB" id="A0A9X0CX50"/>
<protein>
    <submittedName>
        <fullName evidence="1">Uncharacterized protein</fullName>
    </submittedName>
</protein>
<proteinExistence type="predicted"/>
<dbReference type="Proteomes" id="UP001163046">
    <property type="component" value="Unassembled WGS sequence"/>
</dbReference>
<dbReference type="EMBL" id="MU826363">
    <property type="protein sequence ID" value="KAJ7378780.1"/>
    <property type="molecule type" value="Genomic_DNA"/>
</dbReference>
<organism evidence="1 2">
    <name type="scientific">Desmophyllum pertusum</name>
    <dbReference type="NCBI Taxonomy" id="174260"/>
    <lineage>
        <taxon>Eukaryota</taxon>
        <taxon>Metazoa</taxon>
        <taxon>Cnidaria</taxon>
        <taxon>Anthozoa</taxon>
        <taxon>Hexacorallia</taxon>
        <taxon>Scleractinia</taxon>
        <taxon>Caryophylliina</taxon>
        <taxon>Caryophylliidae</taxon>
        <taxon>Desmophyllum</taxon>
    </lineage>
</organism>
<gene>
    <name evidence="1" type="ORF">OS493_021367</name>
</gene>
<reference evidence="1" key="1">
    <citation type="submission" date="2023-01" db="EMBL/GenBank/DDBJ databases">
        <title>Genome assembly of the deep-sea coral Lophelia pertusa.</title>
        <authorList>
            <person name="Herrera S."/>
            <person name="Cordes E."/>
        </authorList>
    </citation>
    <scope>NUCLEOTIDE SEQUENCE</scope>
    <source>
        <strain evidence="1">USNM1676648</strain>
        <tissue evidence="1">Polyp</tissue>
    </source>
</reference>
<accession>A0A9X0CX50</accession>
<keyword evidence="2" id="KW-1185">Reference proteome</keyword>
<evidence type="ECO:0000313" key="2">
    <source>
        <dbReference type="Proteomes" id="UP001163046"/>
    </source>
</evidence>
<comment type="caution">
    <text evidence="1">The sequence shown here is derived from an EMBL/GenBank/DDBJ whole genome shotgun (WGS) entry which is preliminary data.</text>
</comment>
<evidence type="ECO:0000313" key="1">
    <source>
        <dbReference type="EMBL" id="KAJ7378780.1"/>
    </source>
</evidence>
<name>A0A9X0CX50_9CNID</name>